<dbReference type="PROSITE" id="PS51257">
    <property type="entry name" value="PROKAR_LIPOPROTEIN"/>
    <property type="match status" value="1"/>
</dbReference>
<dbReference type="EMBL" id="LDJL01000011">
    <property type="protein sequence ID" value="KRG68779.1"/>
    <property type="molecule type" value="Genomic_DNA"/>
</dbReference>
<reference evidence="3 4" key="1">
    <citation type="submission" date="2015-05" db="EMBL/GenBank/DDBJ databases">
        <title>Genome sequencing and analysis of members of genus Stenotrophomonas.</title>
        <authorList>
            <person name="Patil P.P."/>
            <person name="Midha S."/>
            <person name="Patil P.B."/>
        </authorList>
    </citation>
    <scope>NUCLEOTIDE SEQUENCE [LARGE SCALE GENOMIC DNA]</scope>
    <source>
        <strain evidence="3 4">DSM 21858</strain>
    </source>
</reference>
<feature type="chain" id="PRO_5006394101" description="DUF3298 domain-containing protein" evidence="1">
    <location>
        <begin position="22"/>
        <end position="284"/>
    </location>
</feature>
<dbReference type="Proteomes" id="UP000052052">
    <property type="component" value="Unassembled WGS sequence"/>
</dbReference>
<feature type="domain" description="DUF3298" evidence="2">
    <location>
        <begin position="243"/>
        <end position="266"/>
    </location>
</feature>
<dbReference type="Gene3D" id="3.30.565.40">
    <property type="entry name" value="Fervidobacterium nodosum Rt17-B1 like"/>
    <property type="match status" value="1"/>
</dbReference>
<dbReference type="InterPro" id="IPR021729">
    <property type="entry name" value="DUF3298"/>
</dbReference>
<protein>
    <recommendedName>
        <fullName evidence="2">DUF3298 domain-containing protein</fullName>
    </recommendedName>
</protein>
<comment type="caution">
    <text evidence="3">The sequence shown here is derived from an EMBL/GenBank/DDBJ whole genome shotgun (WGS) entry which is preliminary data.</text>
</comment>
<evidence type="ECO:0000259" key="2">
    <source>
        <dbReference type="Pfam" id="PF11738"/>
    </source>
</evidence>
<keyword evidence="1" id="KW-0732">Signal</keyword>
<sequence length="284" mass="30271">MKLSVHPVSTTLLLGSCLALALSACQREPAPAQGAQPQPAAAAASLPASVEPADHADAALQDVIETNERYIIGISYPKGLDRYPGLGAVLSGYANDARGELMDAVEGFGNDVPSAPYELSLAFEIVSENSQMVVVAGNGSRYTGGAHGQPLIVRFVWLVAEQKLLPVQELIPDATGWSTISAYVAEQLQDAVAMRAEADKLEPAERAELLKDSGRMIEEGTQPSASNFEQYVPIFDARGKIVALRFVFPPYQVGPYADGVQQVEVPAGLLYPHIAPAYLELFAH</sequence>
<dbReference type="Pfam" id="PF11738">
    <property type="entry name" value="DUF3298"/>
    <property type="match status" value="1"/>
</dbReference>
<proteinExistence type="predicted"/>
<accession>A0A0R0CHC9</accession>
<dbReference type="Gene3D" id="3.90.640.20">
    <property type="entry name" value="Heat-shock cognate protein, ATPase"/>
    <property type="match status" value="1"/>
</dbReference>
<keyword evidence="4" id="KW-1185">Reference proteome</keyword>
<dbReference type="InterPro" id="IPR037126">
    <property type="entry name" value="PdaC/RsiV-like_sf"/>
</dbReference>
<dbReference type="AlphaFoldDB" id="A0A0R0CHC9"/>
<dbReference type="RefSeq" id="WP_057658573.1">
    <property type="nucleotide sequence ID" value="NZ_LDJL01000011.1"/>
</dbReference>
<name>A0A0R0CHC9_9GAMM</name>
<gene>
    <name evidence="3" type="ORF">ABB29_09775</name>
</gene>
<evidence type="ECO:0000256" key="1">
    <source>
        <dbReference type="SAM" id="SignalP"/>
    </source>
</evidence>
<organism evidence="3 4">
    <name type="scientific">Pseudoxanthomonas dokdonensis</name>
    <dbReference type="NCBI Taxonomy" id="344882"/>
    <lineage>
        <taxon>Bacteria</taxon>
        <taxon>Pseudomonadati</taxon>
        <taxon>Pseudomonadota</taxon>
        <taxon>Gammaproteobacteria</taxon>
        <taxon>Lysobacterales</taxon>
        <taxon>Lysobacteraceae</taxon>
        <taxon>Pseudoxanthomonas</taxon>
    </lineage>
</organism>
<dbReference type="PATRIC" id="fig|344882.3.peg.323"/>
<evidence type="ECO:0000313" key="4">
    <source>
        <dbReference type="Proteomes" id="UP000052052"/>
    </source>
</evidence>
<dbReference type="STRING" id="344882.ABB29_09775"/>
<evidence type="ECO:0000313" key="3">
    <source>
        <dbReference type="EMBL" id="KRG68779.1"/>
    </source>
</evidence>
<feature type="signal peptide" evidence="1">
    <location>
        <begin position="1"/>
        <end position="21"/>
    </location>
</feature>